<evidence type="ECO:0000313" key="7">
    <source>
        <dbReference type="Proteomes" id="UP000198916"/>
    </source>
</evidence>
<accession>A0A1H7Q2M0</accession>
<dbReference type="SUPFAM" id="SSF88946">
    <property type="entry name" value="Sigma2 domain of RNA polymerase sigma factors"/>
    <property type="match status" value="1"/>
</dbReference>
<dbReference type="InterPro" id="IPR036388">
    <property type="entry name" value="WH-like_DNA-bd_sf"/>
</dbReference>
<evidence type="ECO:0000256" key="2">
    <source>
        <dbReference type="ARBA" id="ARBA00023015"/>
    </source>
</evidence>
<evidence type="ECO:0000313" key="6">
    <source>
        <dbReference type="EMBL" id="SEL42086.1"/>
    </source>
</evidence>
<dbReference type="InterPro" id="IPR013249">
    <property type="entry name" value="RNA_pol_sigma70_r4_t2"/>
</dbReference>
<comment type="similarity">
    <text evidence="1">Belongs to the sigma-70 factor family. ECF subfamily.</text>
</comment>
<dbReference type="Gene3D" id="1.10.10.10">
    <property type="entry name" value="Winged helix-like DNA-binding domain superfamily/Winged helix DNA-binding domain"/>
    <property type="match status" value="1"/>
</dbReference>
<dbReference type="GO" id="GO:0016987">
    <property type="term" value="F:sigma factor activity"/>
    <property type="evidence" value="ECO:0007669"/>
    <property type="project" value="UniProtKB-KW"/>
</dbReference>
<dbReference type="RefSeq" id="WP_090606220.1">
    <property type="nucleotide sequence ID" value="NZ_FNZR01000005.1"/>
</dbReference>
<dbReference type="Proteomes" id="UP000198916">
    <property type="component" value="Unassembled WGS sequence"/>
</dbReference>
<dbReference type="STRING" id="332977.SAMN05421740_105137"/>
<evidence type="ECO:0000256" key="3">
    <source>
        <dbReference type="ARBA" id="ARBA00023082"/>
    </source>
</evidence>
<protein>
    <submittedName>
        <fullName evidence="6">RNA polymerase sigma factor, sigma-70 family</fullName>
    </submittedName>
</protein>
<proteinExistence type="inferred from homology"/>
<dbReference type="GO" id="GO:0006352">
    <property type="term" value="P:DNA-templated transcription initiation"/>
    <property type="evidence" value="ECO:0007669"/>
    <property type="project" value="InterPro"/>
</dbReference>
<dbReference type="EMBL" id="FNZR01000005">
    <property type="protein sequence ID" value="SEL42086.1"/>
    <property type="molecule type" value="Genomic_DNA"/>
</dbReference>
<dbReference type="InterPro" id="IPR014284">
    <property type="entry name" value="RNA_pol_sigma-70_dom"/>
</dbReference>
<organism evidence="6 7">
    <name type="scientific">Parapedobacter koreensis</name>
    <dbReference type="NCBI Taxonomy" id="332977"/>
    <lineage>
        <taxon>Bacteria</taxon>
        <taxon>Pseudomonadati</taxon>
        <taxon>Bacteroidota</taxon>
        <taxon>Sphingobacteriia</taxon>
        <taxon>Sphingobacteriales</taxon>
        <taxon>Sphingobacteriaceae</taxon>
        <taxon>Parapedobacter</taxon>
    </lineage>
</organism>
<evidence type="ECO:0000259" key="5">
    <source>
        <dbReference type="Pfam" id="PF08281"/>
    </source>
</evidence>
<dbReference type="SUPFAM" id="SSF88659">
    <property type="entry name" value="Sigma3 and sigma4 domains of RNA polymerase sigma factors"/>
    <property type="match status" value="1"/>
</dbReference>
<dbReference type="InterPro" id="IPR013324">
    <property type="entry name" value="RNA_pol_sigma_r3/r4-like"/>
</dbReference>
<dbReference type="InterPro" id="IPR039425">
    <property type="entry name" value="RNA_pol_sigma-70-like"/>
</dbReference>
<evidence type="ECO:0000256" key="1">
    <source>
        <dbReference type="ARBA" id="ARBA00010641"/>
    </source>
</evidence>
<dbReference type="PANTHER" id="PTHR43133">
    <property type="entry name" value="RNA POLYMERASE ECF-TYPE SIGMA FACTO"/>
    <property type="match status" value="1"/>
</dbReference>
<dbReference type="OrthoDB" id="9150024at2"/>
<reference evidence="7" key="1">
    <citation type="submission" date="2016-10" db="EMBL/GenBank/DDBJ databases">
        <authorList>
            <person name="Varghese N."/>
            <person name="Submissions S."/>
        </authorList>
    </citation>
    <scope>NUCLEOTIDE SEQUENCE [LARGE SCALE GENOMIC DNA]</scope>
    <source>
        <strain evidence="7">Jip14</strain>
    </source>
</reference>
<sequence>MRQREETYLPEWQSFISGDDHALSTVYDAVVQKLHTFGCQIIADDSLVKDTIQDLFVDLLRYRSNLNPQVNVLSYLFSSFRRKLMQAIKQRQGREEIREQLGDEGFAFEWDAESTFIRNEEERLLYTKLQQELAILSAHQREALYLRFRAGLSYEESATVLGISVASCRTLIYRTVKQLRSKLDHSKTTASSFLWLLIGQPAPPSSHPGEKK</sequence>
<evidence type="ECO:0000256" key="4">
    <source>
        <dbReference type="ARBA" id="ARBA00023163"/>
    </source>
</evidence>
<dbReference type="NCBIfam" id="TIGR02937">
    <property type="entry name" value="sigma70-ECF"/>
    <property type="match status" value="1"/>
</dbReference>
<gene>
    <name evidence="6" type="ORF">SAMN05421740_105137</name>
</gene>
<keyword evidence="2" id="KW-0805">Transcription regulation</keyword>
<dbReference type="CDD" id="cd06171">
    <property type="entry name" value="Sigma70_r4"/>
    <property type="match status" value="1"/>
</dbReference>
<keyword evidence="3" id="KW-0731">Sigma factor</keyword>
<dbReference type="Gene3D" id="1.10.1740.10">
    <property type="match status" value="1"/>
</dbReference>
<dbReference type="PANTHER" id="PTHR43133:SF46">
    <property type="entry name" value="RNA POLYMERASE SIGMA-70 FACTOR ECF SUBFAMILY"/>
    <property type="match status" value="1"/>
</dbReference>
<dbReference type="GO" id="GO:0003677">
    <property type="term" value="F:DNA binding"/>
    <property type="evidence" value="ECO:0007669"/>
    <property type="project" value="InterPro"/>
</dbReference>
<dbReference type="AlphaFoldDB" id="A0A1H7Q2M0"/>
<feature type="domain" description="RNA polymerase sigma factor 70 region 4 type 2" evidence="5">
    <location>
        <begin position="128"/>
        <end position="179"/>
    </location>
</feature>
<dbReference type="Pfam" id="PF08281">
    <property type="entry name" value="Sigma70_r4_2"/>
    <property type="match status" value="1"/>
</dbReference>
<keyword evidence="7" id="KW-1185">Reference proteome</keyword>
<name>A0A1H7Q2M0_9SPHI</name>
<dbReference type="InterPro" id="IPR013325">
    <property type="entry name" value="RNA_pol_sigma_r2"/>
</dbReference>
<keyword evidence="4" id="KW-0804">Transcription</keyword>